<dbReference type="Pfam" id="PF11483">
    <property type="entry name" value="DUF3209"/>
    <property type="match status" value="1"/>
</dbReference>
<gene>
    <name evidence="1" type="ORF">J07HQW1_03138</name>
</gene>
<name>U1N966_9EURY</name>
<dbReference type="STRING" id="1238424.J07HQW1_03138"/>
<evidence type="ECO:0000313" key="1">
    <source>
        <dbReference type="EMBL" id="ERG93083.1"/>
    </source>
</evidence>
<proteinExistence type="predicted"/>
<dbReference type="InterPro" id="IPR021577">
    <property type="entry name" value="DUF3209"/>
</dbReference>
<accession>U1N966</accession>
<sequence>MTCHEIEALKLGLMNVLGTSDESARQHAYAELEGALEGPIEALAEAEDLSAIQRHLDAALVDLEETVATTEKTDPEYDYLRGRLIAVRDAEQSIQRLNTQGESVLTGFAETHDLLHETFPVEEE</sequence>
<protein>
    <recommendedName>
        <fullName evidence="3">DUF3209 domain-containing protein</fullName>
    </recommendedName>
</protein>
<dbReference type="EMBL" id="KE356560">
    <property type="protein sequence ID" value="ERG93083.1"/>
    <property type="molecule type" value="Genomic_DNA"/>
</dbReference>
<reference evidence="1 2" key="1">
    <citation type="journal article" date="2013" name="PLoS ONE">
        <title>Assembly-driven community genomics of a hypersaline microbial ecosystem.</title>
        <authorList>
            <person name="Podell S."/>
            <person name="Ugalde J.A."/>
            <person name="Narasingarao P."/>
            <person name="Banfield J.F."/>
            <person name="Heidelberg K.B."/>
            <person name="Allen E.E."/>
        </authorList>
    </citation>
    <scope>NUCLEOTIDE SEQUENCE [LARGE SCALE GENOMIC DNA]</scope>
    <source>
        <strain evidence="2">J07HQW1</strain>
    </source>
</reference>
<dbReference type="Gene3D" id="6.10.140.1220">
    <property type="match status" value="1"/>
</dbReference>
<dbReference type="HOGENOM" id="CLU_162430_0_0_2"/>
<evidence type="ECO:0008006" key="3">
    <source>
        <dbReference type="Google" id="ProtNLM"/>
    </source>
</evidence>
<dbReference type="Proteomes" id="UP000030649">
    <property type="component" value="Unassembled WGS sequence"/>
</dbReference>
<dbReference type="AlphaFoldDB" id="U1N966"/>
<organism evidence="1 2">
    <name type="scientific">Haloquadratum walsbyi J07HQW1</name>
    <dbReference type="NCBI Taxonomy" id="1238424"/>
    <lineage>
        <taxon>Archaea</taxon>
        <taxon>Methanobacteriati</taxon>
        <taxon>Methanobacteriota</taxon>
        <taxon>Stenosarchaea group</taxon>
        <taxon>Halobacteria</taxon>
        <taxon>Halobacteriales</taxon>
        <taxon>Haloferacaceae</taxon>
        <taxon>Haloquadratum</taxon>
    </lineage>
</organism>
<evidence type="ECO:0000313" key="2">
    <source>
        <dbReference type="Proteomes" id="UP000030649"/>
    </source>
</evidence>